<accession>A0A6H5H8K5</accession>
<proteinExistence type="predicted"/>
<name>A0A6H5H8K5_9HEMI</name>
<dbReference type="Proteomes" id="UP000479000">
    <property type="component" value="Unassembled WGS sequence"/>
</dbReference>
<gene>
    <name evidence="1" type="ORF">NTEN_LOCUS16802</name>
</gene>
<feature type="non-terminal residue" evidence="1">
    <location>
        <position position="85"/>
    </location>
</feature>
<evidence type="ECO:0000313" key="2">
    <source>
        <dbReference type="Proteomes" id="UP000479000"/>
    </source>
</evidence>
<reference evidence="1 2" key="1">
    <citation type="submission" date="2020-02" db="EMBL/GenBank/DDBJ databases">
        <authorList>
            <person name="Ferguson B K."/>
        </authorList>
    </citation>
    <scope>NUCLEOTIDE SEQUENCE [LARGE SCALE GENOMIC DNA]</scope>
</reference>
<protein>
    <submittedName>
        <fullName evidence="1">Uncharacterized protein</fullName>
    </submittedName>
</protein>
<keyword evidence="2" id="KW-1185">Reference proteome</keyword>
<organism evidence="1 2">
    <name type="scientific">Nesidiocoris tenuis</name>
    <dbReference type="NCBI Taxonomy" id="355587"/>
    <lineage>
        <taxon>Eukaryota</taxon>
        <taxon>Metazoa</taxon>
        <taxon>Ecdysozoa</taxon>
        <taxon>Arthropoda</taxon>
        <taxon>Hexapoda</taxon>
        <taxon>Insecta</taxon>
        <taxon>Pterygota</taxon>
        <taxon>Neoptera</taxon>
        <taxon>Paraneoptera</taxon>
        <taxon>Hemiptera</taxon>
        <taxon>Heteroptera</taxon>
        <taxon>Panheteroptera</taxon>
        <taxon>Cimicomorpha</taxon>
        <taxon>Miridae</taxon>
        <taxon>Dicyphina</taxon>
        <taxon>Nesidiocoris</taxon>
    </lineage>
</organism>
<dbReference type="AlphaFoldDB" id="A0A6H5H8K5"/>
<dbReference type="EMBL" id="CADCXU010024631">
    <property type="protein sequence ID" value="CAB0011973.1"/>
    <property type="molecule type" value="Genomic_DNA"/>
</dbReference>
<sequence>MGGSRRHHVFAAAFEFHVLQRRKRYIIFQRFHFEKHPKNRRKIYLAYDDGKAGVGMNVVSRAAGRRHIVDMGRGGRAAEALASTA</sequence>
<evidence type="ECO:0000313" key="1">
    <source>
        <dbReference type="EMBL" id="CAB0011973.1"/>
    </source>
</evidence>